<evidence type="ECO:0000313" key="8">
    <source>
        <dbReference type="EMBL" id="SOE49848.1"/>
    </source>
</evidence>
<dbReference type="InterPro" id="IPR003439">
    <property type="entry name" value="ABC_transporter-like_ATP-bd"/>
</dbReference>
<keyword evidence="9" id="KW-1185">Reference proteome</keyword>
<comment type="similarity">
    <text evidence="1">Belongs to the ABC transporter superfamily.</text>
</comment>
<dbReference type="FunFam" id="3.40.50.300:FF:000016">
    <property type="entry name" value="Oligopeptide ABC transporter ATP-binding component"/>
    <property type="match status" value="1"/>
</dbReference>
<dbReference type="PANTHER" id="PTHR43776">
    <property type="entry name" value="TRANSPORT ATP-BINDING PROTEIN"/>
    <property type="match status" value="1"/>
</dbReference>
<dbReference type="PANTHER" id="PTHR43776:SF7">
    <property type="entry name" value="D,D-DIPEPTIDE TRANSPORT ATP-BINDING PROTEIN DDPF-RELATED"/>
    <property type="match status" value="1"/>
</dbReference>
<dbReference type="PROSITE" id="PS50893">
    <property type="entry name" value="ABC_TRANSPORTER_2"/>
    <property type="match status" value="1"/>
</dbReference>
<keyword evidence="3" id="KW-1003">Cell membrane</keyword>
<keyword evidence="5 7" id="KW-0067">ATP-binding</keyword>
<dbReference type="EMBL" id="FLRC01000007">
    <property type="protein sequence ID" value="SBT24291.1"/>
    <property type="molecule type" value="Genomic_DNA"/>
</dbReference>
<keyword evidence="2" id="KW-0813">Transport</keyword>
<dbReference type="InterPro" id="IPR050319">
    <property type="entry name" value="ABC_transp_ATP-bind"/>
</dbReference>
<dbReference type="InterPro" id="IPR003593">
    <property type="entry name" value="AAA+_ATPase"/>
</dbReference>
<dbReference type="SMART" id="SM00382">
    <property type="entry name" value="AAA"/>
    <property type="match status" value="1"/>
</dbReference>
<dbReference type="OrthoDB" id="9802772at2"/>
<evidence type="ECO:0000256" key="1">
    <source>
        <dbReference type="ARBA" id="ARBA00005417"/>
    </source>
</evidence>
<gene>
    <name evidence="7" type="ORF">ODI_00493</name>
    <name evidence="8" type="ORF">ODI_R2344</name>
</gene>
<keyword evidence="4" id="KW-0547">Nucleotide-binding</keyword>
<protein>
    <submittedName>
        <fullName evidence="7">Oligopeptide transport ATP-binding protein OppF (TC 3.A.1.5.1)</fullName>
    </submittedName>
</protein>
<dbReference type="STRING" id="1851544.ODI_00493"/>
<dbReference type="Pfam" id="PF00005">
    <property type="entry name" value="ABC_tran"/>
    <property type="match status" value="1"/>
</dbReference>
<feature type="domain" description="ABC transporter" evidence="6">
    <location>
        <begin position="8"/>
        <end position="248"/>
    </location>
</feature>
<keyword evidence="3" id="KW-0472">Membrane</keyword>
<dbReference type="Proteomes" id="UP000078558">
    <property type="component" value="Chromosome I"/>
</dbReference>
<dbReference type="Pfam" id="PF08352">
    <property type="entry name" value="oligo_HPY"/>
    <property type="match status" value="1"/>
</dbReference>
<evidence type="ECO:0000256" key="2">
    <source>
        <dbReference type="ARBA" id="ARBA00022448"/>
    </source>
</evidence>
<dbReference type="CDD" id="cd03257">
    <property type="entry name" value="ABC_NikE_OppD_transporters"/>
    <property type="match status" value="1"/>
</dbReference>
<sequence>MIEPLLDIQALQVRYRTPRGVLTAVDGVDLRVQAGETVALIGESGCGKTSLGKAVLRLMAPTSGRILFQGADLAALPPRRLKPLRRDLQMIFQDPLAALDPRHAALRIVQAPLALHGTPRAQRAARAQALFEQVGLPWSLRERLPHQLSGGQRQRLNIARALATSPRLVVCDEPVSALDVTLQTQVLALLRTLQDTLGVAYLFISHDISVVEALADRIAVMYLGRIVEVLPAGQLWQAAAHPYTRLLLASVPGRDPGARRLPQQAAPAVELPSLYALPRGCRFQSRCPQATELCRREDPALSPLRPGQAVACHHAATPSALRPLPVRILTQADPCPTPKLSIAV</sequence>
<reference evidence="8 9" key="2">
    <citation type="submission" date="2017-08" db="EMBL/GenBank/DDBJ databases">
        <authorList>
            <person name="de Groot N.N."/>
        </authorList>
    </citation>
    <scope>NUCLEOTIDE SEQUENCE [LARGE SCALE GENOMIC DNA]</scope>
    <source>
        <strain evidence="8">Orrdi1</strain>
    </source>
</reference>
<dbReference type="PROSITE" id="PS00211">
    <property type="entry name" value="ABC_TRANSPORTER_1"/>
    <property type="match status" value="1"/>
</dbReference>
<proteinExistence type="inferred from homology"/>
<dbReference type="InterPro" id="IPR013563">
    <property type="entry name" value="Oligopep_ABC_C"/>
</dbReference>
<reference evidence="7 9" key="1">
    <citation type="submission" date="2016-06" db="EMBL/GenBank/DDBJ databases">
        <authorList>
            <person name="Kjaerup R.B."/>
            <person name="Dalgaard T.S."/>
            <person name="Juul-Madsen H.R."/>
        </authorList>
    </citation>
    <scope>NUCLEOTIDE SEQUENCE [LARGE SCALE GENOMIC DNA]</scope>
    <source>
        <strain evidence="7">Orrdi1</strain>
    </source>
</reference>
<organism evidence="7 9">
    <name type="scientific">Orrella dioscoreae</name>
    <dbReference type="NCBI Taxonomy" id="1851544"/>
    <lineage>
        <taxon>Bacteria</taxon>
        <taxon>Pseudomonadati</taxon>
        <taxon>Pseudomonadota</taxon>
        <taxon>Betaproteobacteria</taxon>
        <taxon>Burkholderiales</taxon>
        <taxon>Alcaligenaceae</taxon>
        <taxon>Orrella</taxon>
    </lineage>
</organism>
<dbReference type="KEGG" id="odi:ODI_R2344"/>
<evidence type="ECO:0000313" key="9">
    <source>
        <dbReference type="Proteomes" id="UP000078558"/>
    </source>
</evidence>
<dbReference type="GO" id="GO:0005524">
    <property type="term" value="F:ATP binding"/>
    <property type="evidence" value="ECO:0007669"/>
    <property type="project" value="UniProtKB-KW"/>
</dbReference>
<evidence type="ECO:0000256" key="3">
    <source>
        <dbReference type="ARBA" id="ARBA00022475"/>
    </source>
</evidence>
<dbReference type="SUPFAM" id="SSF52540">
    <property type="entry name" value="P-loop containing nucleoside triphosphate hydrolases"/>
    <property type="match status" value="1"/>
</dbReference>
<dbReference type="AlphaFoldDB" id="A0A1C3JYE1"/>
<evidence type="ECO:0000313" key="7">
    <source>
        <dbReference type="EMBL" id="SBT24291.1"/>
    </source>
</evidence>
<dbReference type="NCBIfam" id="TIGR01727">
    <property type="entry name" value="oligo_HPY"/>
    <property type="match status" value="1"/>
</dbReference>
<evidence type="ECO:0000259" key="6">
    <source>
        <dbReference type="PROSITE" id="PS50893"/>
    </source>
</evidence>
<accession>A0A1C3JYE1</accession>
<dbReference type="EMBL" id="LT907988">
    <property type="protein sequence ID" value="SOE49848.1"/>
    <property type="molecule type" value="Genomic_DNA"/>
</dbReference>
<dbReference type="GO" id="GO:0015833">
    <property type="term" value="P:peptide transport"/>
    <property type="evidence" value="ECO:0007669"/>
    <property type="project" value="InterPro"/>
</dbReference>
<dbReference type="GO" id="GO:0016887">
    <property type="term" value="F:ATP hydrolysis activity"/>
    <property type="evidence" value="ECO:0007669"/>
    <property type="project" value="InterPro"/>
</dbReference>
<dbReference type="Gene3D" id="3.40.50.300">
    <property type="entry name" value="P-loop containing nucleotide triphosphate hydrolases"/>
    <property type="match status" value="1"/>
</dbReference>
<evidence type="ECO:0000256" key="5">
    <source>
        <dbReference type="ARBA" id="ARBA00022840"/>
    </source>
</evidence>
<name>A0A1C3JYE1_9BURK</name>
<dbReference type="InterPro" id="IPR027417">
    <property type="entry name" value="P-loop_NTPase"/>
</dbReference>
<evidence type="ECO:0000256" key="4">
    <source>
        <dbReference type="ARBA" id="ARBA00022741"/>
    </source>
</evidence>
<dbReference type="GO" id="GO:0055085">
    <property type="term" value="P:transmembrane transport"/>
    <property type="evidence" value="ECO:0007669"/>
    <property type="project" value="UniProtKB-ARBA"/>
</dbReference>
<dbReference type="InterPro" id="IPR017871">
    <property type="entry name" value="ABC_transporter-like_CS"/>
</dbReference>